<proteinExistence type="predicted"/>
<keyword evidence="3" id="KW-1185">Reference proteome</keyword>
<sequence length="269" mass="30833">MEKPIRRSSERPRRMERPIRTFERSVAGSSKDPEFSPGKRRNETRCVAAYTIHDRCKFDRLQRGLLLRVRRIYKRPRRILRRQPGFTFRLFMRRFRCQRTIHNQCSARKEAHRPATTAVLIRSDRSYVPRESNTEPRIQIENPGAYSSRDQRPSSKDTNPAVVQWTGWRGCSWRTDNYFTGVLSSSHTMNEVRSNSYLTNFQDADIPGRQAITDVEKRSGTTDNCGVSFATSKGTIEIIVRQAIGAQSAGNYCTVAVQAATSLNDSIPA</sequence>
<name>A0A7K0DDY9_9NOCA</name>
<gene>
    <name evidence="2" type="ORF">NRB20_70600</name>
</gene>
<evidence type="ECO:0000256" key="1">
    <source>
        <dbReference type="SAM" id="MobiDB-lite"/>
    </source>
</evidence>
<dbReference type="AlphaFoldDB" id="A0A7K0DDY9"/>
<organism evidence="2 3">
    <name type="scientific">Nocardia macrotermitis</name>
    <dbReference type="NCBI Taxonomy" id="2585198"/>
    <lineage>
        <taxon>Bacteria</taxon>
        <taxon>Bacillati</taxon>
        <taxon>Actinomycetota</taxon>
        <taxon>Actinomycetes</taxon>
        <taxon>Mycobacteriales</taxon>
        <taxon>Nocardiaceae</taxon>
        <taxon>Nocardia</taxon>
    </lineage>
</organism>
<accession>A0A7K0DDY9</accession>
<feature type="region of interest" description="Disordered" evidence="1">
    <location>
        <begin position="128"/>
        <end position="160"/>
    </location>
</feature>
<comment type="caution">
    <text evidence="2">The sequence shown here is derived from an EMBL/GenBank/DDBJ whole genome shotgun (WGS) entry which is preliminary data.</text>
</comment>
<feature type="region of interest" description="Disordered" evidence="1">
    <location>
        <begin position="1"/>
        <end position="40"/>
    </location>
</feature>
<dbReference type="Pfam" id="PF12079">
    <property type="entry name" value="DUF3558"/>
    <property type="match status" value="1"/>
</dbReference>
<dbReference type="Proteomes" id="UP000438448">
    <property type="component" value="Unassembled WGS sequence"/>
</dbReference>
<evidence type="ECO:0000313" key="2">
    <source>
        <dbReference type="EMBL" id="MQY23927.1"/>
    </source>
</evidence>
<reference evidence="2 3" key="1">
    <citation type="submission" date="2019-10" db="EMBL/GenBank/DDBJ databases">
        <title>Nocardia macrotermitis sp. nov. and Nocardia aurantia sp. nov., isolated from the gut of fungus growing-termite Macrotermes natalensis.</title>
        <authorList>
            <person name="Benndorf R."/>
            <person name="Schwitalla J."/>
            <person name="Martin K."/>
            <person name="De Beer W."/>
            <person name="Kaster A.-K."/>
            <person name="Vollmers J."/>
            <person name="Poulsen M."/>
            <person name="Beemelmanns C."/>
        </authorList>
    </citation>
    <scope>NUCLEOTIDE SEQUENCE [LARGE SCALE GENOMIC DNA]</scope>
    <source>
        <strain evidence="2 3">RB20</strain>
    </source>
</reference>
<feature type="compositionally biased region" description="Basic and acidic residues" evidence="1">
    <location>
        <begin position="1"/>
        <end position="23"/>
    </location>
</feature>
<evidence type="ECO:0000313" key="3">
    <source>
        <dbReference type="Proteomes" id="UP000438448"/>
    </source>
</evidence>
<dbReference type="InterPro" id="IPR024520">
    <property type="entry name" value="DUF3558"/>
</dbReference>
<dbReference type="EMBL" id="WEGK01000025">
    <property type="protein sequence ID" value="MQY23927.1"/>
    <property type="molecule type" value="Genomic_DNA"/>
</dbReference>
<protein>
    <submittedName>
        <fullName evidence="2">Uncharacterized protein</fullName>
    </submittedName>
</protein>